<feature type="domain" description="Porin" evidence="2">
    <location>
        <begin position="7"/>
        <end position="276"/>
    </location>
</feature>
<sequence>MKKILLATTLLASTATVASAETGVTVSGYGRFGLEYLEGRAEETQIASRLRFNIDGKTETDSGVTFGGRLRLQSTDGGAASTNAALFYASYEGFRVEVGNVNTAFDSAGLIYNSEMGFQDSSYGDPQGAFFAYNSTGAVAPGAGIFASYSMGDFTGRISYVNPDQMTGASTDAEVGVSFDYASGPFAVSLAAYQDGAGVAGNDGFFLGAAYTINDAATVGLNYMDEDAAGGRVVTLYGNYTMGATTLRAYVADLDVAGADTAYGLGADYDLGGARLSGSVQQGYAGQTYADVGVRFDF</sequence>
<evidence type="ECO:0000259" key="2">
    <source>
        <dbReference type="Pfam" id="PF13609"/>
    </source>
</evidence>
<dbReference type="Pfam" id="PF13609">
    <property type="entry name" value="Porin_4"/>
    <property type="match status" value="1"/>
</dbReference>
<dbReference type="AlphaFoldDB" id="A0A398BS15"/>
<gene>
    <name evidence="3" type="ORF">D2N39_06810</name>
</gene>
<evidence type="ECO:0000256" key="1">
    <source>
        <dbReference type="SAM" id="SignalP"/>
    </source>
</evidence>
<dbReference type="Proteomes" id="UP000266649">
    <property type="component" value="Unassembled WGS sequence"/>
</dbReference>
<proteinExistence type="predicted"/>
<dbReference type="OrthoDB" id="7326315at2"/>
<protein>
    <submittedName>
        <fullName evidence="3">Porin</fullName>
    </submittedName>
</protein>
<feature type="signal peptide" evidence="1">
    <location>
        <begin position="1"/>
        <end position="20"/>
    </location>
</feature>
<keyword evidence="4" id="KW-1185">Reference proteome</keyword>
<reference evidence="3 4" key="1">
    <citation type="submission" date="2018-09" db="EMBL/GenBank/DDBJ databases">
        <title>Gemmobacter lutimaris sp. nov., a marine bacterium isolated from tidal flat.</title>
        <authorList>
            <person name="Lee D.W."/>
            <person name="Yoo Y."/>
            <person name="Kim J.-J."/>
            <person name="Kim B.S."/>
        </authorList>
    </citation>
    <scope>NUCLEOTIDE SEQUENCE [LARGE SCALE GENOMIC DNA]</scope>
    <source>
        <strain evidence="3 4">YJ-T1-11</strain>
    </source>
</reference>
<keyword evidence="1" id="KW-0732">Signal</keyword>
<dbReference type="InterPro" id="IPR033900">
    <property type="entry name" value="Gram_neg_porin_domain"/>
</dbReference>
<evidence type="ECO:0000313" key="4">
    <source>
        <dbReference type="Proteomes" id="UP000266649"/>
    </source>
</evidence>
<dbReference type="Gene3D" id="2.40.160.10">
    <property type="entry name" value="Porin"/>
    <property type="match status" value="1"/>
</dbReference>
<accession>A0A398BS15</accession>
<dbReference type="GO" id="GO:0015288">
    <property type="term" value="F:porin activity"/>
    <property type="evidence" value="ECO:0007669"/>
    <property type="project" value="InterPro"/>
</dbReference>
<evidence type="ECO:0000313" key="3">
    <source>
        <dbReference type="EMBL" id="RID92357.1"/>
    </source>
</evidence>
<dbReference type="RefSeq" id="WP_119134038.1">
    <property type="nucleotide sequence ID" value="NZ_QXXQ01000003.1"/>
</dbReference>
<comment type="caution">
    <text evidence="3">The sequence shown here is derived from an EMBL/GenBank/DDBJ whole genome shotgun (WGS) entry which is preliminary data.</text>
</comment>
<dbReference type="SUPFAM" id="SSF56935">
    <property type="entry name" value="Porins"/>
    <property type="match status" value="1"/>
</dbReference>
<organism evidence="3 4">
    <name type="scientific">Gemmobacter lutimaris</name>
    <dbReference type="NCBI Taxonomy" id="2306023"/>
    <lineage>
        <taxon>Bacteria</taxon>
        <taxon>Pseudomonadati</taxon>
        <taxon>Pseudomonadota</taxon>
        <taxon>Alphaproteobacteria</taxon>
        <taxon>Rhodobacterales</taxon>
        <taxon>Paracoccaceae</taxon>
        <taxon>Gemmobacter</taxon>
    </lineage>
</organism>
<name>A0A398BS15_9RHOB</name>
<feature type="chain" id="PRO_5017210986" evidence="1">
    <location>
        <begin position="21"/>
        <end position="298"/>
    </location>
</feature>
<dbReference type="GO" id="GO:0016020">
    <property type="term" value="C:membrane"/>
    <property type="evidence" value="ECO:0007669"/>
    <property type="project" value="InterPro"/>
</dbReference>
<dbReference type="EMBL" id="QXXQ01000003">
    <property type="protein sequence ID" value="RID92357.1"/>
    <property type="molecule type" value="Genomic_DNA"/>
</dbReference>
<dbReference type="InterPro" id="IPR023614">
    <property type="entry name" value="Porin_dom_sf"/>
</dbReference>